<dbReference type="RefSeq" id="WP_344333553.1">
    <property type="nucleotide sequence ID" value="NZ_BAAAKJ010000133.1"/>
</dbReference>
<comment type="caution">
    <text evidence="4">The sequence shown here is derived from an EMBL/GenBank/DDBJ whole genome shotgun (WGS) entry which is preliminary data.</text>
</comment>
<keyword evidence="3" id="KW-0472">Membrane</keyword>
<feature type="coiled-coil region" evidence="1">
    <location>
        <begin position="308"/>
        <end position="339"/>
    </location>
</feature>
<keyword evidence="5" id="KW-1185">Reference proteome</keyword>
<evidence type="ECO:0000313" key="5">
    <source>
        <dbReference type="Proteomes" id="UP001499863"/>
    </source>
</evidence>
<feature type="compositionally biased region" description="Pro residues" evidence="2">
    <location>
        <begin position="619"/>
        <end position="641"/>
    </location>
</feature>
<feature type="region of interest" description="Disordered" evidence="2">
    <location>
        <begin position="604"/>
        <end position="647"/>
    </location>
</feature>
<reference evidence="4 5" key="1">
    <citation type="journal article" date="2019" name="Int. J. Syst. Evol. Microbiol.">
        <title>The Global Catalogue of Microorganisms (GCM) 10K type strain sequencing project: providing services to taxonomists for standard genome sequencing and annotation.</title>
        <authorList>
            <consortium name="The Broad Institute Genomics Platform"/>
            <consortium name="The Broad Institute Genome Sequencing Center for Infectious Disease"/>
            <person name="Wu L."/>
            <person name="Ma J."/>
        </authorList>
    </citation>
    <scope>NUCLEOTIDE SEQUENCE [LARGE SCALE GENOMIC DNA]</scope>
    <source>
        <strain evidence="4 5">JCM 12393</strain>
    </source>
</reference>
<evidence type="ECO:0000313" key="4">
    <source>
        <dbReference type="EMBL" id="GAA1393398.1"/>
    </source>
</evidence>
<evidence type="ECO:0000256" key="2">
    <source>
        <dbReference type="SAM" id="MobiDB-lite"/>
    </source>
</evidence>
<keyword evidence="3" id="KW-0812">Transmembrane</keyword>
<keyword evidence="1" id="KW-0175">Coiled coil</keyword>
<gene>
    <name evidence="4" type="ORF">GCM10009639_26460</name>
</gene>
<protein>
    <recommendedName>
        <fullName evidence="6">Methyl-accepting chemotaxis protein</fullName>
    </recommendedName>
</protein>
<sequence length="647" mass="66506">MGQNSVAEGALGDLLRAVADLPVLAAHRKGLRGLALAVDERAGHAPADRRTRAANAQDALAADVDTWAQLDLMAMFGRPDLYRAPDRPPGRASWLREAVTHAPPLLVFVPLGITWFGLSRASAAYEELRATQAGRDLADGRTFLDLWQDGFGGHLNGLFAFGAMVWWTIGVLALLLGTTLAAELIRRRGDSAGRDELGAAVTRLPPLLTEAQLLLAAARLETPARFVAELSRAAGQLTPLLDRAADTHAATSALADSTAELLRTARRSTERLGEASTVLDGTAGRLTVSGDRLVTATERSTAAADAMARLVREEIARTREELSQAAAESVQDIREATDASARTVGALGDEAVRAVAELSEEMARTVTVLSDTASRRMGEIGENVEELVTRAATQGERLVGEASERADASLAALLDELRIVSAALDRSGDRLGLAGEGLTGWLEHTLGAGADHIARTYHLAIATAAVELSRQFQQAGGAVEAALTDFTRAVGTLDSAVGTLGGTVGALDGSVGELGGTVGTLGGTVVTLGGTVDSLGGTVTVLDGTAGVLGSTVGVFDAGVEHLGTAVGNLDGTTERLGATVGTLHGSVGALDASVGGLDRAVVRLGKPDDAGSRDAPPYDTPPPFDAPPPDDVPPAGPRPAEPGSGS</sequence>
<proteinExistence type="predicted"/>
<accession>A0ABN1XYZ1</accession>
<dbReference type="EMBL" id="BAAAKJ010000133">
    <property type="protein sequence ID" value="GAA1393398.1"/>
    <property type="molecule type" value="Genomic_DNA"/>
</dbReference>
<name>A0ABN1XYZ1_9ACTN</name>
<organism evidence="4 5">
    <name type="scientific">Kitasatospora putterlickiae</name>
    <dbReference type="NCBI Taxonomy" id="221725"/>
    <lineage>
        <taxon>Bacteria</taxon>
        <taxon>Bacillati</taxon>
        <taxon>Actinomycetota</taxon>
        <taxon>Actinomycetes</taxon>
        <taxon>Kitasatosporales</taxon>
        <taxon>Streptomycetaceae</taxon>
        <taxon>Kitasatospora</taxon>
    </lineage>
</organism>
<keyword evidence="3" id="KW-1133">Transmembrane helix</keyword>
<feature type="transmembrane region" description="Helical" evidence="3">
    <location>
        <begin position="164"/>
        <end position="185"/>
    </location>
</feature>
<dbReference type="Proteomes" id="UP001499863">
    <property type="component" value="Unassembled WGS sequence"/>
</dbReference>
<dbReference type="Gene3D" id="1.20.5.340">
    <property type="match status" value="1"/>
</dbReference>
<evidence type="ECO:0008006" key="6">
    <source>
        <dbReference type="Google" id="ProtNLM"/>
    </source>
</evidence>
<evidence type="ECO:0000256" key="3">
    <source>
        <dbReference type="SAM" id="Phobius"/>
    </source>
</evidence>
<evidence type="ECO:0000256" key="1">
    <source>
        <dbReference type="SAM" id="Coils"/>
    </source>
</evidence>